<keyword evidence="2" id="KW-1185">Reference proteome</keyword>
<comment type="caution">
    <text evidence="1">The sequence shown here is derived from an EMBL/GenBank/DDBJ whole genome shotgun (WGS) entry which is preliminary data.</text>
</comment>
<evidence type="ECO:0000313" key="1">
    <source>
        <dbReference type="EMBL" id="CAK9001658.1"/>
    </source>
</evidence>
<sequence length="963" mass="108320">MPMCFKMGQLCSKGSKRIVYQSLPASSDEEQATGEPPPGIPNHGDDDTSVTSETYLFNADEQSCWSTFRVSPANGDGARLSDLLGFLVLLAISTCGFAPFFWLSIGFTAVRLHFMQILWPILGCLAVLGLILAIGMLAPRHRGASPKASLQMSWSKTKAFVLNFLLPLSVTYSDLFFDVRMCWAYWCKDHLAEFMVNTAAIVAGTVTSMISEARRPVSQHYNSCLSRLPKPAHLALTFLQLKPLKILCAAFWEFRKDDSFEHCVQEEGLNSEMRDVSFSEHIVEAMISTFLVQSHTLLLELADFGSLLFYSLAFGVLNLSWEFATLDARGHVSDWHGKQATVVGLAEPTSLAFVAVFVYRVLAITSRMLLIALFQSIWQEELSYRTAAFGGALFWMFDLMLQILMVSMSSEHTDPSRSKWDALCHTLIRAFPNTVSAYEPLLISAERALLSYPINQHVLVHTLELVGVFAMAYVAKKDQVEDIFVAHAWVCSIFLRCTLLQYLVLLLCRSLCSYRIQPGSILIGCLIEDGGDIQLPLEVAALALLAKEGSVRAVDILKTKLKQLPPHVVASILRLLVRTSADKDGLHALANKPELHNIIARAMEKHIASPEVQKAACSAISNITRENSVLRTNFANSYSHSIILRFMRQRIQSTLTDPNLHTEAIYALVALMKDHNHLKEQLIRDKALSTILDSRKLFRSSEAAQEAALHCLKTLATCKEAQQELAQVEKTNMILDAIREHRMSVEVLRHAFHLLQLVTVSNEICPELLDLIVQVSADHLEMFDDKNCPRFSYWWHRSENRADVLCKVFVALSKLLEKDPEKTHEIYPRHVEEVFRVVLMAMQRQSLGIDLQAEACYVLKTLSKDSKNHAFLGSEEVVSVLLESTMDARQQSDRKKELDVMLEVFEVFGLLAEKLDPADPASPLGSRRIELRDCITHFQLINKDSKREIPPVILRFWNRLDAA</sequence>
<dbReference type="SUPFAM" id="SSF48371">
    <property type="entry name" value="ARM repeat"/>
    <property type="match status" value="1"/>
</dbReference>
<dbReference type="InterPro" id="IPR016024">
    <property type="entry name" value="ARM-type_fold"/>
</dbReference>
<accession>A0ABP0IJY9</accession>
<dbReference type="InterPro" id="IPR011989">
    <property type="entry name" value="ARM-like"/>
</dbReference>
<gene>
    <name evidence="1" type="ORF">SCF082_LOCUS7027</name>
</gene>
<dbReference type="Proteomes" id="UP001642464">
    <property type="component" value="Unassembled WGS sequence"/>
</dbReference>
<reference evidence="1 2" key="1">
    <citation type="submission" date="2024-02" db="EMBL/GenBank/DDBJ databases">
        <authorList>
            <person name="Chen Y."/>
            <person name="Shah S."/>
            <person name="Dougan E. K."/>
            <person name="Thang M."/>
            <person name="Chan C."/>
        </authorList>
    </citation>
    <scope>NUCLEOTIDE SEQUENCE [LARGE SCALE GENOMIC DNA]</scope>
</reference>
<dbReference type="EMBL" id="CAXAMM010003909">
    <property type="protein sequence ID" value="CAK9001658.1"/>
    <property type="molecule type" value="Genomic_DNA"/>
</dbReference>
<protein>
    <submittedName>
        <fullName evidence="1">Protein aardvark</fullName>
    </submittedName>
</protein>
<name>A0ABP0IJY9_9DINO</name>
<organism evidence="1 2">
    <name type="scientific">Durusdinium trenchii</name>
    <dbReference type="NCBI Taxonomy" id="1381693"/>
    <lineage>
        <taxon>Eukaryota</taxon>
        <taxon>Sar</taxon>
        <taxon>Alveolata</taxon>
        <taxon>Dinophyceae</taxon>
        <taxon>Suessiales</taxon>
        <taxon>Symbiodiniaceae</taxon>
        <taxon>Durusdinium</taxon>
    </lineage>
</organism>
<evidence type="ECO:0000313" key="2">
    <source>
        <dbReference type="Proteomes" id="UP001642464"/>
    </source>
</evidence>
<proteinExistence type="predicted"/>
<dbReference type="Gene3D" id="1.25.10.10">
    <property type="entry name" value="Leucine-rich Repeat Variant"/>
    <property type="match status" value="1"/>
</dbReference>